<gene>
    <name evidence="1" type="ORF">ACEZDG_15865</name>
</gene>
<dbReference type="EMBL" id="JBHEZX010000006">
    <property type="protein sequence ID" value="MFC1410743.1"/>
    <property type="molecule type" value="Genomic_DNA"/>
</dbReference>
<keyword evidence="2" id="KW-1185">Reference proteome</keyword>
<evidence type="ECO:0000313" key="2">
    <source>
        <dbReference type="Proteomes" id="UP001592582"/>
    </source>
</evidence>
<reference evidence="1 2" key="1">
    <citation type="submission" date="2024-09" db="EMBL/GenBank/DDBJ databases">
        <authorList>
            <person name="Lee S.D."/>
        </authorList>
    </citation>
    <scope>NUCLEOTIDE SEQUENCE [LARGE SCALE GENOMIC DNA]</scope>
    <source>
        <strain evidence="1 2">N1-1</strain>
    </source>
</reference>
<dbReference type="Proteomes" id="UP001592582">
    <property type="component" value="Unassembled WGS sequence"/>
</dbReference>
<comment type="caution">
    <text evidence="1">The sequence shown here is derived from an EMBL/GenBank/DDBJ whole genome shotgun (WGS) entry which is preliminary data.</text>
</comment>
<proteinExistence type="predicted"/>
<protein>
    <submittedName>
        <fullName evidence="1">Uncharacterized protein</fullName>
    </submittedName>
</protein>
<sequence>MPTTPDHNAAAYMTRVIPRDARWLRLLNDIATLRRVPIDLSEDLDHALREMTGPFAIDFHDPDLKVAEEQFVQALASLLDALDETTMDPRDTDYTQVPPDWRQSQPERYDRALQDLHAAHMSVLRTYKELVNTMNKKGVLPDETPDRSGAQQAGHDVRTGDNSPVNIYSPQAHSTGKGNASADVRVNESPAVPTSPETDYPKSRWRDPKLLAILGVLALIVGVITLYFTVFHS</sequence>
<name>A0ABV6VAT7_9ACTN</name>
<accession>A0ABV6VAT7</accession>
<evidence type="ECO:0000313" key="1">
    <source>
        <dbReference type="EMBL" id="MFC1410743.1"/>
    </source>
</evidence>
<organism evidence="1 2">
    <name type="scientific">Streptacidiphilus alkalitolerans</name>
    <dbReference type="NCBI Taxonomy" id="3342712"/>
    <lineage>
        <taxon>Bacteria</taxon>
        <taxon>Bacillati</taxon>
        <taxon>Actinomycetota</taxon>
        <taxon>Actinomycetes</taxon>
        <taxon>Kitasatosporales</taxon>
        <taxon>Streptomycetaceae</taxon>
        <taxon>Streptacidiphilus</taxon>
    </lineage>
</organism>